<dbReference type="InterPro" id="IPR021647">
    <property type="entry name" value="CusF_Ec"/>
</dbReference>
<reference evidence="1 2" key="1">
    <citation type="submission" date="2016-01" db="EMBL/GenBank/DDBJ databases">
        <authorList>
            <person name="McClelland M."/>
            <person name="Jain A."/>
            <person name="Saraogi P."/>
            <person name="Mendelson R."/>
            <person name="Westerman R."/>
            <person name="SanMiguel P."/>
            <person name="Csonka L."/>
        </authorList>
    </citation>
    <scope>NUCLEOTIDE SEQUENCE [LARGE SCALE GENOMIC DNA]</scope>
    <source>
        <strain evidence="1 2">NCPPB 2472</strain>
    </source>
</reference>
<dbReference type="AlphaFoldDB" id="A0A0X1T7K8"/>
<proteinExistence type="predicted"/>
<dbReference type="Proteomes" id="UP000063229">
    <property type="component" value="Chromosome"/>
</dbReference>
<organism evidence="1 2">
    <name type="scientific">Pseudomonas agarici</name>
    <dbReference type="NCBI Taxonomy" id="46677"/>
    <lineage>
        <taxon>Bacteria</taxon>
        <taxon>Pseudomonadati</taxon>
        <taxon>Pseudomonadota</taxon>
        <taxon>Gammaproteobacteria</taxon>
        <taxon>Pseudomonadales</taxon>
        <taxon>Pseudomonadaceae</taxon>
        <taxon>Pseudomonas</taxon>
    </lineage>
</organism>
<sequence length="117" mass="12494">MKLTLMAVVATVAALSFNAYAEEMNRGGESMQDMNMSPAAKAMSATKTQGIIKAIDAEKHTVTIAHEAIPAIKWPAMTMAFSTTANQIVGLSSGDHVAFTFDRVDGTAKIESIEKMK</sequence>
<dbReference type="RefSeq" id="WP_017134298.1">
    <property type="nucleotide sequence ID" value="NZ_CP014135.1"/>
</dbReference>
<evidence type="ECO:0000313" key="2">
    <source>
        <dbReference type="Proteomes" id="UP000063229"/>
    </source>
</evidence>
<gene>
    <name evidence="1" type="ORF">AWM79_23480</name>
</gene>
<dbReference type="STRING" id="46677.AWM79_23480"/>
<dbReference type="Pfam" id="PF11604">
    <property type="entry name" value="CusF_Ec"/>
    <property type="match status" value="1"/>
</dbReference>
<evidence type="ECO:0008006" key="3">
    <source>
        <dbReference type="Google" id="ProtNLM"/>
    </source>
</evidence>
<dbReference type="EMBL" id="CP014135">
    <property type="protein sequence ID" value="AMB88076.1"/>
    <property type="molecule type" value="Genomic_DNA"/>
</dbReference>
<dbReference type="OrthoDB" id="5771277at2"/>
<protein>
    <recommendedName>
        <fullName evidence="3">Heat-shock protein HtpX</fullName>
    </recommendedName>
</protein>
<evidence type="ECO:0000313" key="1">
    <source>
        <dbReference type="EMBL" id="AMB88076.1"/>
    </source>
</evidence>
<dbReference type="InterPro" id="IPR042230">
    <property type="entry name" value="CusF_sf"/>
</dbReference>
<accession>A0A0X1T7K8</accession>
<dbReference type="Gene3D" id="2.40.50.320">
    <property type="entry name" value="Copper binding periplasmic protein CusF"/>
    <property type="match status" value="1"/>
</dbReference>
<name>A0A0X1T7K8_PSEAA</name>
<keyword evidence="2" id="KW-1185">Reference proteome</keyword>
<dbReference type="KEGG" id="pagb:AWM79_23480"/>